<name>A0A0H2Q3M8_9ENTE</name>
<proteinExistence type="predicted"/>
<dbReference type="InterPro" id="IPR038056">
    <property type="entry name" value="YjbR-like_sf"/>
</dbReference>
<sequence length="123" mass="14708">MEKAALQSWVKAQFEIEGERVFHKHPEFLVFRHARNQKWFALYMKIPPEKLRLAEDGTFFPKDSLLEIVNVKVNPEEREILTSQTGFYPGYHMNKKYWISLDIHKVQEPLLKDLIQESYLMTL</sequence>
<evidence type="ECO:0000313" key="2">
    <source>
        <dbReference type="Proteomes" id="UP000196074"/>
    </source>
</evidence>
<dbReference type="Proteomes" id="UP000196074">
    <property type="component" value="Unassembled WGS sequence"/>
</dbReference>
<dbReference type="Gene3D" id="3.90.1150.30">
    <property type="match status" value="1"/>
</dbReference>
<dbReference type="Pfam" id="PF04237">
    <property type="entry name" value="YjbR"/>
    <property type="match status" value="1"/>
</dbReference>
<gene>
    <name evidence="1" type="ORF">B5E88_09335</name>
</gene>
<dbReference type="EMBL" id="NFLC01000019">
    <property type="protein sequence ID" value="OUQ09641.1"/>
    <property type="molecule type" value="Genomic_DNA"/>
</dbReference>
<dbReference type="RefSeq" id="WP_016250470.1">
    <property type="nucleotide sequence ID" value="NZ_CP144495.1"/>
</dbReference>
<dbReference type="PANTHER" id="PTHR35145">
    <property type="entry name" value="CYTOPLASMIC PROTEIN-RELATED"/>
    <property type="match status" value="1"/>
</dbReference>
<dbReference type="GeneID" id="60870513"/>
<dbReference type="InterPro" id="IPR058532">
    <property type="entry name" value="YjbR/MT2646/Rv2570-like"/>
</dbReference>
<reference evidence="2" key="1">
    <citation type="submission" date="2017-04" db="EMBL/GenBank/DDBJ databases">
        <title>Function of individual gut microbiota members based on whole genome sequencing of pure cultures obtained from chicken caecum.</title>
        <authorList>
            <person name="Medvecky M."/>
            <person name="Cejkova D."/>
            <person name="Polansky O."/>
            <person name="Karasova D."/>
            <person name="Kubasova T."/>
            <person name="Cizek A."/>
            <person name="Rychlik I."/>
        </authorList>
    </citation>
    <scope>NUCLEOTIDE SEQUENCE [LARGE SCALE GENOMIC DNA]</scope>
    <source>
        <strain evidence="2">An144</strain>
    </source>
</reference>
<organism evidence="1 2">
    <name type="scientific">Enterococcus cecorum</name>
    <dbReference type="NCBI Taxonomy" id="44008"/>
    <lineage>
        <taxon>Bacteria</taxon>
        <taxon>Bacillati</taxon>
        <taxon>Bacillota</taxon>
        <taxon>Bacilli</taxon>
        <taxon>Lactobacillales</taxon>
        <taxon>Enterococcaceae</taxon>
        <taxon>Enterococcus</taxon>
    </lineage>
</organism>
<dbReference type="SUPFAM" id="SSF142906">
    <property type="entry name" value="YjbR-like"/>
    <property type="match status" value="1"/>
</dbReference>
<comment type="caution">
    <text evidence="1">The sequence shown here is derived from an EMBL/GenBank/DDBJ whole genome shotgun (WGS) entry which is preliminary data.</text>
</comment>
<protein>
    <submittedName>
        <fullName evidence="1">Uncharacterized protein</fullName>
    </submittedName>
</protein>
<dbReference type="InterPro" id="IPR007351">
    <property type="entry name" value="YjbR"/>
</dbReference>
<evidence type="ECO:0000313" key="1">
    <source>
        <dbReference type="EMBL" id="OUQ09641.1"/>
    </source>
</evidence>
<dbReference type="PANTHER" id="PTHR35145:SF1">
    <property type="entry name" value="CYTOPLASMIC PROTEIN"/>
    <property type="match status" value="1"/>
</dbReference>
<dbReference type="AlphaFoldDB" id="A0A0H2Q3M8"/>
<accession>A0A0H2Q3M8</accession>